<name>A0A8J7ICH8_9RHOB</name>
<dbReference type="InterPro" id="IPR022584">
    <property type="entry name" value="DUF2937"/>
</dbReference>
<keyword evidence="1" id="KW-0812">Transmembrane</keyword>
<dbReference type="EMBL" id="JADCKQ010000004">
    <property type="protein sequence ID" value="MBI1493348.1"/>
    <property type="molecule type" value="Genomic_DNA"/>
</dbReference>
<organism evidence="2 3">
    <name type="scientific">Halocynthiibacter styelae</name>
    <dbReference type="NCBI Taxonomy" id="2761955"/>
    <lineage>
        <taxon>Bacteria</taxon>
        <taxon>Pseudomonadati</taxon>
        <taxon>Pseudomonadota</taxon>
        <taxon>Alphaproteobacteria</taxon>
        <taxon>Rhodobacterales</taxon>
        <taxon>Paracoccaceae</taxon>
        <taxon>Halocynthiibacter</taxon>
    </lineage>
</organism>
<dbReference type="AlphaFoldDB" id="A0A8J7ICH8"/>
<keyword evidence="3" id="KW-1185">Reference proteome</keyword>
<evidence type="ECO:0000313" key="2">
    <source>
        <dbReference type="EMBL" id="MBI1493348.1"/>
    </source>
</evidence>
<keyword evidence="1" id="KW-1133">Transmembrane helix</keyword>
<gene>
    <name evidence="2" type="ORF">H1D41_06855</name>
</gene>
<sequence length="161" mass="17514">MFLRVIAFAGGLTGAAGFSQFPEFSQQYLQRLGGAVEALEQVVADFDASAVAEGLSREAALDQMQGTAFLERRREDMQATITRFTGLRGDLEALETQSSWGRAAAGWRFGDVELITATSKAFRPGLPLTMEGAGFAGAGFLTGWALLLSLFALIRWPFRRR</sequence>
<protein>
    <submittedName>
        <fullName evidence="2">DUF2937 family protein</fullName>
    </submittedName>
</protein>
<keyword evidence="1" id="KW-0472">Membrane</keyword>
<proteinExistence type="predicted"/>
<dbReference type="RefSeq" id="WP_228848192.1">
    <property type="nucleotide sequence ID" value="NZ_JADCKQ010000004.1"/>
</dbReference>
<dbReference type="Pfam" id="PF11157">
    <property type="entry name" value="DUF2937"/>
    <property type="match status" value="1"/>
</dbReference>
<evidence type="ECO:0000313" key="3">
    <source>
        <dbReference type="Proteomes" id="UP000640583"/>
    </source>
</evidence>
<feature type="transmembrane region" description="Helical" evidence="1">
    <location>
        <begin position="133"/>
        <end position="154"/>
    </location>
</feature>
<evidence type="ECO:0000256" key="1">
    <source>
        <dbReference type="SAM" id="Phobius"/>
    </source>
</evidence>
<accession>A0A8J7ICH8</accession>
<dbReference type="Proteomes" id="UP000640583">
    <property type="component" value="Unassembled WGS sequence"/>
</dbReference>
<reference evidence="2" key="1">
    <citation type="submission" date="2020-10" db="EMBL/GenBank/DDBJ databases">
        <title>Paenihalocynthiibacter styelae gen. nov., sp. nov., isolated from stalked sea squirt Styela clava.</title>
        <authorList>
            <person name="Kim Y.-O."/>
            <person name="Yoon J.-H."/>
        </authorList>
    </citation>
    <scope>NUCLEOTIDE SEQUENCE</scope>
    <source>
        <strain evidence="2">MYP1-1</strain>
    </source>
</reference>
<comment type="caution">
    <text evidence="2">The sequence shown here is derived from an EMBL/GenBank/DDBJ whole genome shotgun (WGS) entry which is preliminary data.</text>
</comment>